<proteinExistence type="predicted"/>
<accession>A0ABD2PPE2</accession>
<gene>
    <name evidence="3" type="ORF">Ciccas_012418</name>
</gene>
<keyword evidence="1" id="KW-0472">Membrane</keyword>
<keyword evidence="4" id="KW-1185">Reference proteome</keyword>
<keyword evidence="1" id="KW-1133">Transmembrane helix</keyword>
<keyword evidence="1" id="KW-0812">Transmembrane</keyword>
<evidence type="ECO:0000256" key="2">
    <source>
        <dbReference type="SAM" id="SignalP"/>
    </source>
</evidence>
<dbReference type="EMBL" id="JBJKFK010004374">
    <property type="protein sequence ID" value="KAL3309040.1"/>
    <property type="molecule type" value="Genomic_DNA"/>
</dbReference>
<organism evidence="3 4">
    <name type="scientific">Cichlidogyrus casuarinus</name>
    <dbReference type="NCBI Taxonomy" id="1844966"/>
    <lineage>
        <taxon>Eukaryota</taxon>
        <taxon>Metazoa</taxon>
        <taxon>Spiralia</taxon>
        <taxon>Lophotrochozoa</taxon>
        <taxon>Platyhelminthes</taxon>
        <taxon>Monogenea</taxon>
        <taxon>Monopisthocotylea</taxon>
        <taxon>Dactylogyridea</taxon>
        <taxon>Ancyrocephalidae</taxon>
        <taxon>Cichlidogyrus</taxon>
    </lineage>
</organism>
<evidence type="ECO:0000313" key="3">
    <source>
        <dbReference type="EMBL" id="KAL3309040.1"/>
    </source>
</evidence>
<feature type="chain" id="PRO_5044767850" evidence="2">
    <location>
        <begin position="22"/>
        <end position="704"/>
    </location>
</feature>
<dbReference type="AlphaFoldDB" id="A0ABD2PPE2"/>
<keyword evidence="2" id="KW-0732">Signal</keyword>
<dbReference type="Proteomes" id="UP001626550">
    <property type="component" value="Unassembled WGS sequence"/>
</dbReference>
<feature type="signal peptide" evidence="2">
    <location>
        <begin position="1"/>
        <end position="21"/>
    </location>
</feature>
<sequence>MAMQFCIYSIVFMLTMTMCVTEDRSPEVIESCDETAEGYMQQSLMEHWYKRDWSKTKHLFARLSLYQDMTLYKAYVCPLLSYYFDMQKLERDSIPSLYLPDGMVNYVFPSFLTCRCPKWHQVRVNWSRQNTNRTPNKICIHATTKDLHLQNVTSDELEGVWTMALDPLYTKKHRCEIPNLFQVKKGENPNQNLTTELDNLFQQIQPSLVTAKTSIANDTLNKCREELHQLSREPHKFFFINPGDDHKVNVYFRIPMCQEHLDKFSWQFLARDEGIEDPFHYVDGVWSLSDAAAAATNRPLEGLESSCSNYSCTLSTRQGSSFKAHNVMGTYFLSTETKKPVPIYFHLDMLEYPIPRAASDPNWDLEINKDEPVVETFGHARLHVDYRMRDLFKNMHTTFFYHENTSYLLNGTVIFSNSFQVADKNVCGTLTYSIGWMCVVKHGIVEHYPEASTQSNRLIRILAILKNSVKFQLAITEMFGHVKRGHNAVYVPCHCSLFRHYARLLKVDNLKNRIELSRIHVLCPMKNDVGEFRMWQEQHRDRLSPSRKLGFIETVKVVVRVLNEQAKYTLKCPTQLVREYTGNQSIECNQLLWRESVVIGYYHPIEAEDSHCQVNDQCDLVVSNDGINRTFACYFYNEQWYPNQYMLGVFVLQVENDWKGSRNHNLVALGSIIVFLFFLFVCFLGLLYAFSYDCYLTSLEQYLE</sequence>
<reference evidence="3 4" key="1">
    <citation type="submission" date="2024-11" db="EMBL/GenBank/DDBJ databases">
        <title>Adaptive evolution of stress response genes in parasites aligns with host niche diversity.</title>
        <authorList>
            <person name="Hahn C."/>
            <person name="Resl P."/>
        </authorList>
    </citation>
    <scope>NUCLEOTIDE SEQUENCE [LARGE SCALE GENOMIC DNA]</scope>
    <source>
        <strain evidence="3">EGGRZ-B1_66</strain>
        <tissue evidence="3">Body</tissue>
    </source>
</reference>
<name>A0ABD2PPE2_9PLAT</name>
<protein>
    <submittedName>
        <fullName evidence="3">Uncharacterized protein</fullName>
    </submittedName>
</protein>
<comment type="caution">
    <text evidence="3">The sequence shown here is derived from an EMBL/GenBank/DDBJ whole genome shotgun (WGS) entry which is preliminary data.</text>
</comment>
<feature type="transmembrane region" description="Helical" evidence="1">
    <location>
        <begin position="666"/>
        <end position="690"/>
    </location>
</feature>
<evidence type="ECO:0000313" key="4">
    <source>
        <dbReference type="Proteomes" id="UP001626550"/>
    </source>
</evidence>
<evidence type="ECO:0000256" key="1">
    <source>
        <dbReference type="SAM" id="Phobius"/>
    </source>
</evidence>